<proteinExistence type="predicted"/>
<gene>
    <name evidence="1" type="ORF">EV421DRAFT_611867</name>
</gene>
<dbReference type="EMBL" id="JAUEPT010000028">
    <property type="protein sequence ID" value="KAK0441892.1"/>
    <property type="molecule type" value="Genomic_DNA"/>
</dbReference>
<accession>A0AA39JFN1</accession>
<comment type="caution">
    <text evidence="1">The sequence shown here is derived from an EMBL/GenBank/DDBJ whole genome shotgun (WGS) entry which is preliminary data.</text>
</comment>
<dbReference type="Proteomes" id="UP001175226">
    <property type="component" value="Unassembled WGS sequence"/>
</dbReference>
<reference evidence="1" key="1">
    <citation type="submission" date="2023-06" db="EMBL/GenBank/DDBJ databases">
        <authorList>
            <consortium name="Lawrence Berkeley National Laboratory"/>
            <person name="Ahrendt S."/>
            <person name="Sahu N."/>
            <person name="Indic B."/>
            <person name="Wong-Bajracharya J."/>
            <person name="Merenyi Z."/>
            <person name="Ke H.-M."/>
            <person name="Monk M."/>
            <person name="Kocsube S."/>
            <person name="Drula E."/>
            <person name="Lipzen A."/>
            <person name="Balint B."/>
            <person name="Henrissat B."/>
            <person name="Andreopoulos B."/>
            <person name="Martin F.M."/>
            <person name="Harder C.B."/>
            <person name="Rigling D."/>
            <person name="Ford K.L."/>
            <person name="Foster G.D."/>
            <person name="Pangilinan J."/>
            <person name="Papanicolaou A."/>
            <person name="Barry K."/>
            <person name="LaButti K."/>
            <person name="Viragh M."/>
            <person name="Koriabine M."/>
            <person name="Yan M."/>
            <person name="Riley R."/>
            <person name="Champramary S."/>
            <person name="Plett K.L."/>
            <person name="Tsai I.J."/>
            <person name="Slot J."/>
            <person name="Sipos G."/>
            <person name="Plett J."/>
            <person name="Nagy L.G."/>
            <person name="Grigoriev I.V."/>
        </authorList>
    </citation>
    <scope>NUCLEOTIDE SEQUENCE</scope>
    <source>
        <strain evidence="1">FPL87.14</strain>
    </source>
</reference>
<organism evidence="1 2">
    <name type="scientific">Armillaria borealis</name>
    <dbReference type="NCBI Taxonomy" id="47425"/>
    <lineage>
        <taxon>Eukaryota</taxon>
        <taxon>Fungi</taxon>
        <taxon>Dikarya</taxon>
        <taxon>Basidiomycota</taxon>
        <taxon>Agaricomycotina</taxon>
        <taxon>Agaricomycetes</taxon>
        <taxon>Agaricomycetidae</taxon>
        <taxon>Agaricales</taxon>
        <taxon>Marasmiineae</taxon>
        <taxon>Physalacriaceae</taxon>
        <taxon>Armillaria</taxon>
    </lineage>
</organism>
<evidence type="ECO:0000313" key="2">
    <source>
        <dbReference type="Proteomes" id="UP001175226"/>
    </source>
</evidence>
<sequence>MNGGNLIEDQNHYCALVANEHFYEPMNNSLLFCMVLNYQCIADTPIGRPMATICAVVSNEPTDRYKSFGRTGTIIVWSLIILAIRRKPYLMLTIIDPPWVQVTGSVCTPMASRGRTCIESTTCSRQITQNVLLLPALLGLMLESYSFCAFSRGGGFTVSMDILRQSSNSEVAKTNTYLHSDLG</sequence>
<dbReference type="AlphaFoldDB" id="A0AA39JFN1"/>
<protein>
    <submittedName>
        <fullName evidence="1">Uncharacterized protein</fullName>
    </submittedName>
</protein>
<keyword evidence="2" id="KW-1185">Reference proteome</keyword>
<evidence type="ECO:0000313" key="1">
    <source>
        <dbReference type="EMBL" id="KAK0441892.1"/>
    </source>
</evidence>
<name>A0AA39JFN1_9AGAR</name>